<dbReference type="KEGG" id="peh:Spb1_17430"/>
<organism evidence="2 3">
    <name type="scientific">Planctopirus ephydatiae</name>
    <dbReference type="NCBI Taxonomy" id="2528019"/>
    <lineage>
        <taxon>Bacteria</taxon>
        <taxon>Pseudomonadati</taxon>
        <taxon>Planctomycetota</taxon>
        <taxon>Planctomycetia</taxon>
        <taxon>Planctomycetales</taxon>
        <taxon>Planctomycetaceae</taxon>
        <taxon>Planctopirus</taxon>
    </lineage>
</organism>
<dbReference type="RefSeq" id="WP_145298243.1">
    <property type="nucleotide sequence ID" value="NZ_CP036299.1"/>
</dbReference>
<feature type="region of interest" description="Disordered" evidence="1">
    <location>
        <begin position="176"/>
        <end position="224"/>
    </location>
</feature>
<dbReference type="AlphaFoldDB" id="A0A518GMF3"/>
<dbReference type="EMBL" id="CP036299">
    <property type="protein sequence ID" value="QDV29825.1"/>
    <property type="molecule type" value="Genomic_DNA"/>
</dbReference>
<protein>
    <submittedName>
        <fullName evidence="2">Uncharacterized protein</fullName>
    </submittedName>
</protein>
<dbReference type="OrthoDB" id="211997at2"/>
<evidence type="ECO:0000313" key="2">
    <source>
        <dbReference type="EMBL" id="QDV29825.1"/>
    </source>
</evidence>
<evidence type="ECO:0000256" key="1">
    <source>
        <dbReference type="SAM" id="MobiDB-lite"/>
    </source>
</evidence>
<accession>A0A518GMF3</accession>
<sequence>MKPQAAEILRSLRKLVERLGPEISLQRFTRETGISTTKVFAHWQSWSHLRRYAGLKRRAPMPKIYTDEELLREMNCVCGEINHYPTRSEFDRLARLKWQTLERRFGPKEQIIRVYREWLHPHQAGMSKPESDRIAAAEDGSRIEVPEFLRGCPLDHEPTMIPGLFLPVFTSPTVRKEQTSLPGRALQGQSSKGGLVSAVPENERTRPGPVDQSQPPVDRELRRGGYGRAEFFLTPEERQQLLDLLREHEAKKAAEAP</sequence>
<proteinExistence type="predicted"/>
<name>A0A518GMF3_9PLAN</name>
<reference evidence="2 3" key="1">
    <citation type="submission" date="2019-02" db="EMBL/GenBank/DDBJ databases">
        <title>Deep-cultivation of Planctomycetes and their phenomic and genomic characterization uncovers novel biology.</title>
        <authorList>
            <person name="Wiegand S."/>
            <person name="Jogler M."/>
            <person name="Boedeker C."/>
            <person name="Pinto D."/>
            <person name="Vollmers J."/>
            <person name="Rivas-Marin E."/>
            <person name="Kohn T."/>
            <person name="Peeters S.H."/>
            <person name="Heuer A."/>
            <person name="Rast P."/>
            <person name="Oberbeckmann S."/>
            <person name="Bunk B."/>
            <person name="Jeske O."/>
            <person name="Meyerdierks A."/>
            <person name="Storesund J.E."/>
            <person name="Kallscheuer N."/>
            <person name="Luecker S."/>
            <person name="Lage O.M."/>
            <person name="Pohl T."/>
            <person name="Merkel B.J."/>
            <person name="Hornburger P."/>
            <person name="Mueller R.-W."/>
            <person name="Bruemmer F."/>
            <person name="Labrenz M."/>
            <person name="Spormann A.M."/>
            <person name="Op den Camp H."/>
            <person name="Overmann J."/>
            <person name="Amann R."/>
            <person name="Jetten M.S.M."/>
            <person name="Mascher T."/>
            <person name="Medema M.H."/>
            <person name="Devos D.P."/>
            <person name="Kaster A.-K."/>
            <person name="Ovreas L."/>
            <person name="Rohde M."/>
            <person name="Galperin M.Y."/>
            <person name="Jogler C."/>
        </authorList>
    </citation>
    <scope>NUCLEOTIDE SEQUENCE [LARGE SCALE GENOMIC DNA]</scope>
    <source>
        <strain evidence="2 3">Spb1</strain>
    </source>
</reference>
<keyword evidence="3" id="KW-1185">Reference proteome</keyword>
<dbReference type="Proteomes" id="UP000315349">
    <property type="component" value="Chromosome"/>
</dbReference>
<gene>
    <name evidence="2" type="ORF">Spb1_17430</name>
</gene>
<evidence type="ECO:0000313" key="3">
    <source>
        <dbReference type="Proteomes" id="UP000315349"/>
    </source>
</evidence>